<protein>
    <submittedName>
        <fullName evidence="2">Uncharacterized protein</fullName>
    </submittedName>
</protein>
<feature type="chain" id="PRO_5039901408" evidence="1">
    <location>
        <begin position="28"/>
        <end position="61"/>
    </location>
</feature>
<sequence length="61" mass="7029">MMFISFESFVLAHLLVSFALQTLSVHGAHYQERRLFEGNLIKETHESDVSFKEVSNKGFKP</sequence>
<gene>
    <name evidence="2" type="ORF">HanXRQr2_Chr15g0712111</name>
</gene>
<name>A0A9K3H4K0_HELAN</name>
<proteinExistence type="predicted"/>
<reference evidence="2" key="2">
    <citation type="submission" date="2020-06" db="EMBL/GenBank/DDBJ databases">
        <title>Helianthus annuus Genome sequencing and assembly Release 2.</title>
        <authorList>
            <person name="Gouzy J."/>
            <person name="Langlade N."/>
            <person name="Munos S."/>
        </authorList>
    </citation>
    <scope>NUCLEOTIDE SEQUENCE</scope>
    <source>
        <tissue evidence="2">Leaves</tissue>
    </source>
</reference>
<dbReference type="Gramene" id="mRNA:HanXRQr2_Chr15g0712111">
    <property type="protein sequence ID" value="mRNA:HanXRQr2_Chr15g0712111"/>
    <property type="gene ID" value="HanXRQr2_Chr15g0712111"/>
</dbReference>
<dbReference type="AlphaFoldDB" id="A0A9K3H4K0"/>
<feature type="signal peptide" evidence="1">
    <location>
        <begin position="1"/>
        <end position="27"/>
    </location>
</feature>
<evidence type="ECO:0000313" key="2">
    <source>
        <dbReference type="EMBL" id="KAF5766166.1"/>
    </source>
</evidence>
<dbReference type="Proteomes" id="UP000215914">
    <property type="component" value="Unassembled WGS sequence"/>
</dbReference>
<keyword evidence="1" id="KW-0732">Signal</keyword>
<accession>A0A9K3H4K0</accession>
<comment type="caution">
    <text evidence="2">The sequence shown here is derived from an EMBL/GenBank/DDBJ whole genome shotgun (WGS) entry which is preliminary data.</text>
</comment>
<keyword evidence="3" id="KW-1185">Reference proteome</keyword>
<dbReference type="EMBL" id="MNCJ02000330">
    <property type="protein sequence ID" value="KAF5766166.1"/>
    <property type="molecule type" value="Genomic_DNA"/>
</dbReference>
<reference evidence="2" key="1">
    <citation type="journal article" date="2017" name="Nature">
        <title>The sunflower genome provides insights into oil metabolism, flowering and Asterid evolution.</title>
        <authorList>
            <person name="Badouin H."/>
            <person name="Gouzy J."/>
            <person name="Grassa C.J."/>
            <person name="Murat F."/>
            <person name="Staton S.E."/>
            <person name="Cottret L."/>
            <person name="Lelandais-Briere C."/>
            <person name="Owens G.L."/>
            <person name="Carrere S."/>
            <person name="Mayjonade B."/>
            <person name="Legrand L."/>
            <person name="Gill N."/>
            <person name="Kane N.C."/>
            <person name="Bowers J.E."/>
            <person name="Hubner S."/>
            <person name="Bellec A."/>
            <person name="Berard A."/>
            <person name="Berges H."/>
            <person name="Blanchet N."/>
            <person name="Boniface M.C."/>
            <person name="Brunel D."/>
            <person name="Catrice O."/>
            <person name="Chaidir N."/>
            <person name="Claudel C."/>
            <person name="Donnadieu C."/>
            <person name="Faraut T."/>
            <person name="Fievet G."/>
            <person name="Helmstetter N."/>
            <person name="King M."/>
            <person name="Knapp S.J."/>
            <person name="Lai Z."/>
            <person name="Le Paslier M.C."/>
            <person name="Lippi Y."/>
            <person name="Lorenzon L."/>
            <person name="Mandel J.R."/>
            <person name="Marage G."/>
            <person name="Marchand G."/>
            <person name="Marquand E."/>
            <person name="Bret-Mestries E."/>
            <person name="Morien E."/>
            <person name="Nambeesan S."/>
            <person name="Nguyen T."/>
            <person name="Pegot-Espagnet P."/>
            <person name="Pouilly N."/>
            <person name="Raftis F."/>
            <person name="Sallet E."/>
            <person name="Schiex T."/>
            <person name="Thomas J."/>
            <person name="Vandecasteele C."/>
            <person name="Vares D."/>
            <person name="Vear F."/>
            <person name="Vautrin S."/>
            <person name="Crespi M."/>
            <person name="Mangin B."/>
            <person name="Burke J.M."/>
            <person name="Salse J."/>
            <person name="Munos S."/>
            <person name="Vincourt P."/>
            <person name="Rieseberg L.H."/>
            <person name="Langlade N.B."/>
        </authorList>
    </citation>
    <scope>NUCLEOTIDE SEQUENCE</scope>
    <source>
        <tissue evidence="2">Leaves</tissue>
    </source>
</reference>
<evidence type="ECO:0000313" key="3">
    <source>
        <dbReference type="Proteomes" id="UP000215914"/>
    </source>
</evidence>
<organism evidence="2 3">
    <name type="scientific">Helianthus annuus</name>
    <name type="common">Common sunflower</name>
    <dbReference type="NCBI Taxonomy" id="4232"/>
    <lineage>
        <taxon>Eukaryota</taxon>
        <taxon>Viridiplantae</taxon>
        <taxon>Streptophyta</taxon>
        <taxon>Embryophyta</taxon>
        <taxon>Tracheophyta</taxon>
        <taxon>Spermatophyta</taxon>
        <taxon>Magnoliopsida</taxon>
        <taxon>eudicotyledons</taxon>
        <taxon>Gunneridae</taxon>
        <taxon>Pentapetalae</taxon>
        <taxon>asterids</taxon>
        <taxon>campanulids</taxon>
        <taxon>Asterales</taxon>
        <taxon>Asteraceae</taxon>
        <taxon>Asteroideae</taxon>
        <taxon>Heliantheae alliance</taxon>
        <taxon>Heliantheae</taxon>
        <taxon>Helianthus</taxon>
    </lineage>
</organism>
<evidence type="ECO:0000256" key="1">
    <source>
        <dbReference type="SAM" id="SignalP"/>
    </source>
</evidence>